<evidence type="ECO:0000313" key="3">
    <source>
        <dbReference type="WBParaSite" id="nRc.2.0.1.t26708-RA"/>
    </source>
</evidence>
<protein>
    <submittedName>
        <fullName evidence="3">Uncharacterized protein</fullName>
    </submittedName>
</protein>
<feature type="compositionally biased region" description="Acidic residues" evidence="1">
    <location>
        <begin position="136"/>
        <end position="145"/>
    </location>
</feature>
<evidence type="ECO:0000256" key="1">
    <source>
        <dbReference type="SAM" id="MobiDB-lite"/>
    </source>
</evidence>
<dbReference type="WBParaSite" id="nRc.2.0.1.t26708-RA">
    <property type="protein sequence ID" value="nRc.2.0.1.t26708-RA"/>
    <property type="gene ID" value="nRc.2.0.1.g26708"/>
</dbReference>
<reference evidence="3" key="1">
    <citation type="submission" date="2022-11" db="UniProtKB">
        <authorList>
            <consortium name="WormBaseParasite"/>
        </authorList>
    </citation>
    <scope>IDENTIFICATION</scope>
</reference>
<proteinExistence type="predicted"/>
<evidence type="ECO:0000313" key="2">
    <source>
        <dbReference type="Proteomes" id="UP000887565"/>
    </source>
</evidence>
<sequence length="173" mass="20292">MLVGRWRMEVQIPCTIDEVRMHRIMKQMPIFGTFWSIMRNIGEMTYIWKSTARYLGEIDEDYCGNNGTYPERIPIRDSVGIKLFKTVSMSICQIDANEQGSTAKLRKKYRGKTQGKIGAKRQAKSRGKMPNKLELNDEVMDEDWKEDQVDRPLTRNRKDPLQMCDDIEFKLGY</sequence>
<dbReference type="AlphaFoldDB" id="A0A915JKS6"/>
<dbReference type="Proteomes" id="UP000887565">
    <property type="component" value="Unplaced"/>
</dbReference>
<keyword evidence="2" id="KW-1185">Reference proteome</keyword>
<name>A0A915JKS6_ROMCU</name>
<feature type="compositionally biased region" description="Basic residues" evidence="1">
    <location>
        <begin position="109"/>
        <end position="129"/>
    </location>
</feature>
<accession>A0A915JKS6</accession>
<organism evidence="2 3">
    <name type="scientific">Romanomermis culicivorax</name>
    <name type="common">Nematode worm</name>
    <dbReference type="NCBI Taxonomy" id="13658"/>
    <lineage>
        <taxon>Eukaryota</taxon>
        <taxon>Metazoa</taxon>
        <taxon>Ecdysozoa</taxon>
        <taxon>Nematoda</taxon>
        <taxon>Enoplea</taxon>
        <taxon>Dorylaimia</taxon>
        <taxon>Mermithida</taxon>
        <taxon>Mermithoidea</taxon>
        <taxon>Mermithidae</taxon>
        <taxon>Romanomermis</taxon>
    </lineage>
</organism>
<feature type="region of interest" description="Disordered" evidence="1">
    <location>
        <begin position="109"/>
        <end position="148"/>
    </location>
</feature>